<reference evidence="2 3" key="1">
    <citation type="submission" date="2022-03" db="EMBL/GenBank/DDBJ databases">
        <authorList>
            <person name="Nunn A."/>
            <person name="Chopra R."/>
            <person name="Nunn A."/>
            <person name="Contreras Garrido A."/>
        </authorList>
    </citation>
    <scope>NUCLEOTIDE SEQUENCE [LARGE SCALE GENOMIC DNA]</scope>
</reference>
<sequence length="281" mass="30663">MVGSSSLGCLDIESESEEDLLDEGEEEVEDEHDQEPEVTVQPEPLVKKVPEVSSTPRETERQLSKKERKKKELAELDALLADFGVSTQMENAQDVQSDVSKEKKEGEANGVGDSKNVYVESKSAKKKKKKDKSSKEVKEPQGEPNSSDVTKAPEEGAGTEEGEDASAVDMKERLKKIASAKKKKGNKELDGAARAAAVEAAARSARLAAAKKKEKNHYNQQPVRCGANFVTLDCRGLAVMSRDKGNHREMPKGSNISSLMFPVHKIWESKGPAPQQKIGYG</sequence>
<keyword evidence="3" id="KW-1185">Reference proteome</keyword>
<feature type="compositionally biased region" description="Polar residues" evidence="1">
    <location>
        <begin position="85"/>
        <end position="98"/>
    </location>
</feature>
<feature type="region of interest" description="Disordered" evidence="1">
    <location>
        <begin position="1"/>
        <end position="70"/>
    </location>
</feature>
<feature type="compositionally biased region" description="Basic and acidic residues" evidence="1">
    <location>
        <begin position="57"/>
        <end position="70"/>
    </location>
</feature>
<organism evidence="2 3">
    <name type="scientific">Thlaspi arvense</name>
    <name type="common">Field penny-cress</name>
    <dbReference type="NCBI Taxonomy" id="13288"/>
    <lineage>
        <taxon>Eukaryota</taxon>
        <taxon>Viridiplantae</taxon>
        <taxon>Streptophyta</taxon>
        <taxon>Embryophyta</taxon>
        <taxon>Tracheophyta</taxon>
        <taxon>Spermatophyta</taxon>
        <taxon>Magnoliopsida</taxon>
        <taxon>eudicotyledons</taxon>
        <taxon>Gunneridae</taxon>
        <taxon>Pentapetalae</taxon>
        <taxon>rosids</taxon>
        <taxon>malvids</taxon>
        <taxon>Brassicales</taxon>
        <taxon>Brassicaceae</taxon>
        <taxon>Thlaspideae</taxon>
        <taxon>Thlaspi</taxon>
    </lineage>
</organism>
<dbReference type="Proteomes" id="UP000836841">
    <property type="component" value="Unassembled WGS sequence"/>
</dbReference>
<evidence type="ECO:0000256" key="1">
    <source>
        <dbReference type="SAM" id="MobiDB-lite"/>
    </source>
</evidence>
<dbReference type="AlphaFoldDB" id="A0AAU9T1Q5"/>
<proteinExistence type="predicted"/>
<accession>A0AAU9T1Q5</accession>
<dbReference type="PANTHER" id="PTHR31365">
    <property type="entry name" value="EXPRESSED PROTEIN"/>
    <property type="match status" value="1"/>
</dbReference>
<feature type="region of interest" description="Disordered" evidence="1">
    <location>
        <begin position="82"/>
        <end position="173"/>
    </location>
</feature>
<dbReference type="EMBL" id="CAJVSB020000878">
    <property type="protein sequence ID" value="CAH2075744.1"/>
    <property type="molecule type" value="Genomic_DNA"/>
</dbReference>
<gene>
    <name evidence="2" type="ORF">TAV2_LOCUS22442</name>
</gene>
<name>A0AAU9T1Q5_THLAR</name>
<feature type="compositionally biased region" description="Acidic residues" evidence="1">
    <location>
        <begin position="157"/>
        <end position="166"/>
    </location>
</feature>
<evidence type="ECO:0000313" key="3">
    <source>
        <dbReference type="Proteomes" id="UP000836841"/>
    </source>
</evidence>
<feature type="compositionally biased region" description="Acidic residues" evidence="1">
    <location>
        <begin position="12"/>
        <end position="36"/>
    </location>
</feature>
<evidence type="ECO:0000313" key="2">
    <source>
        <dbReference type="EMBL" id="CAH2075744.1"/>
    </source>
</evidence>
<comment type="caution">
    <text evidence="2">The sequence shown here is derived from an EMBL/GenBank/DDBJ whole genome shotgun (WGS) entry which is preliminary data.</text>
</comment>
<protein>
    <submittedName>
        <fullName evidence="2">Uncharacterized protein</fullName>
    </submittedName>
</protein>
<dbReference type="PANTHER" id="PTHR31365:SF15">
    <property type="entry name" value="EXPRESSED PROTEIN"/>
    <property type="match status" value="1"/>
</dbReference>